<dbReference type="KEGG" id="ade:Adeh_3908"/>
<dbReference type="AlphaFoldDB" id="Q2IGG0"/>
<dbReference type="RefSeq" id="WP_011422954.1">
    <property type="nucleotide sequence ID" value="NC_007760.1"/>
</dbReference>
<proteinExistence type="predicted"/>
<gene>
    <name evidence="2" type="ordered locus">Adeh_3908</name>
</gene>
<dbReference type="SUPFAM" id="SSF52833">
    <property type="entry name" value="Thioredoxin-like"/>
    <property type="match status" value="1"/>
</dbReference>
<dbReference type="PANTHER" id="PTHR28630">
    <property type="match status" value="1"/>
</dbReference>
<dbReference type="InterPro" id="IPR013766">
    <property type="entry name" value="Thioredoxin_domain"/>
</dbReference>
<accession>Q2IGG0</accession>
<evidence type="ECO:0000259" key="1">
    <source>
        <dbReference type="PROSITE" id="PS51352"/>
    </source>
</evidence>
<sequence length="186" mass="19853">MRLRVGDRAPAAALDDVDGRRLECSRPGTPAVVLFTRYVGCPVCQLHVARIAAAMPEFRARSCGVWMVFQSSAEHLRAAMAEWRPGFSAVADPTARLYDAFAVEASVAGYLAPRSLLALVHATMAGKRHGRFEGRETQLPAAFVLAPAGRIAFAHFGRSIGDDAPIPALLGAVDSTNRDASARTPP</sequence>
<organism evidence="2 3">
    <name type="scientific">Anaeromyxobacter dehalogenans (strain 2CP-C)</name>
    <dbReference type="NCBI Taxonomy" id="290397"/>
    <lineage>
        <taxon>Bacteria</taxon>
        <taxon>Pseudomonadati</taxon>
        <taxon>Myxococcota</taxon>
        <taxon>Myxococcia</taxon>
        <taxon>Myxococcales</taxon>
        <taxon>Cystobacterineae</taxon>
        <taxon>Anaeromyxobacteraceae</taxon>
        <taxon>Anaeromyxobacter</taxon>
    </lineage>
</organism>
<dbReference type="GO" id="GO:0016209">
    <property type="term" value="F:antioxidant activity"/>
    <property type="evidence" value="ECO:0007669"/>
    <property type="project" value="InterPro"/>
</dbReference>
<dbReference type="InterPro" id="IPR036249">
    <property type="entry name" value="Thioredoxin-like_sf"/>
</dbReference>
<evidence type="ECO:0000313" key="3">
    <source>
        <dbReference type="Proteomes" id="UP000001935"/>
    </source>
</evidence>
<dbReference type="InterPro" id="IPR032801">
    <property type="entry name" value="PXL2A/B/C"/>
</dbReference>
<dbReference type="InterPro" id="IPR000866">
    <property type="entry name" value="AhpC/TSA"/>
</dbReference>
<dbReference type="PANTHER" id="PTHR28630:SF3">
    <property type="entry name" value="PEROXIREDOXIN-LIKE 2C"/>
    <property type="match status" value="1"/>
</dbReference>
<dbReference type="OrthoDB" id="9809746at2"/>
<dbReference type="EMBL" id="CP000251">
    <property type="protein sequence ID" value="ABC83672.1"/>
    <property type="molecule type" value="Genomic_DNA"/>
</dbReference>
<dbReference type="Pfam" id="PF00578">
    <property type="entry name" value="AhpC-TSA"/>
    <property type="match status" value="1"/>
</dbReference>
<reference evidence="2" key="1">
    <citation type="submission" date="2006-01" db="EMBL/GenBank/DDBJ databases">
        <title>Complete sequence of Anaeromyxobacter dehalogenans 2CP-C.</title>
        <authorList>
            <consortium name="US DOE Joint Genome Institute"/>
            <person name="Copeland A."/>
            <person name="Lucas S."/>
            <person name="Lapidus A."/>
            <person name="Barry K."/>
            <person name="Detter J.C."/>
            <person name="Glavina T."/>
            <person name="Hammon N."/>
            <person name="Israni S."/>
            <person name="Pitluck S."/>
            <person name="Brettin T."/>
            <person name="Bruce D."/>
            <person name="Han C."/>
            <person name="Tapia R."/>
            <person name="Gilna P."/>
            <person name="Kiss H."/>
            <person name="Schmutz J."/>
            <person name="Larimer F."/>
            <person name="Land M."/>
            <person name="Kyrpides N."/>
            <person name="Anderson I."/>
            <person name="Sanford R.A."/>
            <person name="Ritalahti K.M."/>
            <person name="Thomas H.S."/>
            <person name="Kirby J.R."/>
            <person name="Zhulin I.B."/>
            <person name="Loeffler F.E."/>
            <person name="Richardson P."/>
        </authorList>
    </citation>
    <scope>NUCLEOTIDE SEQUENCE</scope>
    <source>
        <strain evidence="2">2CP-C</strain>
    </source>
</reference>
<dbReference type="HOGENOM" id="CLU_084744_2_0_7"/>
<feature type="domain" description="Thioredoxin" evidence="1">
    <location>
        <begin position="3"/>
        <end position="178"/>
    </location>
</feature>
<dbReference type="PROSITE" id="PS51352">
    <property type="entry name" value="THIOREDOXIN_2"/>
    <property type="match status" value="1"/>
</dbReference>
<dbReference type="eggNOG" id="COG1225">
    <property type="taxonomic scope" value="Bacteria"/>
</dbReference>
<dbReference type="Gene3D" id="3.40.30.10">
    <property type="entry name" value="Glutaredoxin"/>
    <property type="match status" value="1"/>
</dbReference>
<dbReference type="GO" id="GO:0016491">
    <property type="term" value="F:oxidoreductase activity"/>
    <property type="evidence" value="ECO:0007669"/>
    <property type="project" value="InterPro"/>
</dbReference>
<dbReference type="Proteomes" id="UP000001935">
    <property type="component" value="Chromosome"/>
</dbReference>
<dbReference type="CDD" id="cd02970">
    <property type="entry name" value="PRX_like2"/>
    <property type="match status" value="1"/>
</dbReference>
<protein>
    <recommendedName>
        <fullName evidence="1">Thioredoxin domain-containing protein</fullName>
    </recommendedName>
</protein>
<evidence type="ECO:0000313" key="2">
    <source>
        <dbReference type="EMBL" id="ABC83672.1"/>
    </source>
</evidence>
<dbReference type="STRING" id="290397.Adeh_3908"/>
<name>Q2IGG0_ANADE</name>